<evidence type="ECO:0000313" key="7">
    <source>
        <dbReference type="EMBL" id="KPH79662.1"/>
    </source>
</evidence>
<evidence type="ECO:0000256" key="3">
    <source>
        <dbReference type="ARBA" id="ARBA00022692"/>
    </source>
</evidence>
<keyword evidence="8" id="KW-1185">Reference proteome</keyword>
<comment type="similarity">
    <text evidence="2">Belongs to the autoinducer-2 exporter (AI-2E) (TC 2.A.86) family.</text>
</comment>
<evidence type="ECO:0008006" key="9">
    <source>
        <dbReference type="Google" id="ProtNLM"/>
    </source>
</evidence>
<dbReference type="AlphaFoldDB" id="A0A0N0MBB6"/>
<organism evidence="7 8">
    <name type="scientific">Bosea vaviloviae</name>
    <dbReference type="NCBI Taxonomy" id="1526658"/>
    <lineage>
        <taxon>Bacteria</taxon>
        <taxon>Pseudomonadati</taxon>
        <taxon>Pseudomonadota</taxon>
        <taxon>Alphaproteobacteria</taxon>
        <taxon>Hyphomicrobiales</taxon>
        <taxon>Boseaceae</taxon>
        <taxon>Bosea</taxon>
    </lineage>
</organism>
<evidence type="ECO:0000256" key="6">
    <source>
        <dbReference type="SAM" id="Phobius"/>
    </source>
</evidence>
<dbReference type="PANTHER" id="PTHR21716">
    <property type="entry name" value="TRANSMEMBRANE PROTEIN"/>
    <property type="match status" value="1"/>
</dbReference>
<feature type="transmembrane region" description="Helical" evidence="6">
    <location>
        <begin position="91"/>
        <end position="113"/>
    </location>
</feature>
<evidence type="ECO:0000256" key="5">
    <source>
        <dbReference type="ARBA" id="ARBA00023136"/>
    </source>
</evidence>
<name>A0A0N0MBB6_9HYPH</name>
<feature type="transmembrane region" description="Helical" evidence="6">
    <location>
        <begin position="224"/>
        <end position="246"/>
    </location>
</feature>
<evidence type="ECO:0000256" key="4">
    <source>
        <dbReference type="ARBA" id="ARBA00022989"/>
    </source>
</evidence>
<gene>
    <name evidence="7" type="ORF">AE618_17585</name>
</gene>
<feature type="transmembrane region" description="Helical" evidence="6">
    <location>
        <begin position="252"/>
        <end position="277"/>
    </location>
</feature>
<dbReference type="PATRIC" id="fig|1526658.3.peg.268"/>
<feature type="transmembrane region" description="Helical" evidence="6">
    <location>
        <begin position="165"/>
        <end position="187"/>
    </location>
</feature>
<protein>
    <recommendedName>
        <fullName evidence="9">AI-2E family transporter</fullName>
    </recommendedName>
</protein>
<keyword evidence="5 6" id="KW-0472">Membrane</keyword>
<evidence type="ECO:0000256" key="2">
    <source>
        <dbReference type="ARBA" id="ARBA00009773"/>
    </source>
</evidence>
<keyword evidence="4 6" id="KW-1133">Transmembrane helix</keyword>
<evidence type="ECO:0000313" key="8">
    <source>
        <dbReference type="Proteomes" id="UP000037822"/>
    </source>
</evidence>
<dbReference type="RefSeq" id="WP_054210334.1">
    <property type="nucleotide sequence ID" value="NZ_LGSZ01000048.1"/>
</dbReference>
<feature type="transmembrane region" description="Helical" evidence="6">
    <location>
        <begin position="33"/>
        <end position="53"/>
    </location>
</feature>
<feature type="transmembrane region" description="Helical" evidence="6">
    <location>
        <begin position="59"/>
        <end position="79"/>
    </location>
</feature>
<comment type="caution">
    <text evidence="7">The sequence shown here is derived from an EMBL/GenBank/DDBJ whole genome shotgun (WGS) entry which is preliminary data.</text>
</comment>
<dbReference type="GO" id="GO:0055085">
    <property type="term" value="P:transmembrane transport"/>
    <property type="evidence" value="ECO:0007669"/>
    <property type="project" value="TreeGrafter"/>
</dbReference>
<reference evidence="7 8" key="1">
    <citation type="submission" date="2015-07" db="EMBL/GenBank/DDBJ databases">
        <title>Whole genome sequencing of Bosea vaviloviae isolated from cave pool.</title>
        <authorList>
            <person name="Tan N.E.H."/>
            <person name="Lee Y.P."/>
            <person name="Gan H.M."/>
            <person name="Barton H."/>
            <person name="Savka M.A."/>
        </authorList>
    </citation>
    <scope>NUCLEOTIDE SEQUENCE [LARGE SCALE GENOMIC DNA]</scope>
    <source>
        <strain evidence="7 8">SD260</strain>
    </source>
</reference>
<dbReference type="PANTHER" id="PTHR21716:SF16">
    <property type="entry name" value="BLL1467 PROTEIN"/>
    <property type="match status" value="1"/>
</dbReference>
<dbReference type="Proteomes" id="UP000037822">
    <property type="component" value="Unassembled WGS sequence"/>
</dbReference>
<dbReference type="GO" id="GO:0016020">
    <property type="term" value="C:membrane"/>
    <property type="evidence" value="ECO:0007669"/>
    <property type="project" value="UniProtKB-SubCell"/>
</dbReference>
<dbReference type="OrthoDB" id="9799225at2"/>
<comment type="subcellular location">
    <subcellularLocation>
        <location evidence="1">Membrane</location>
        <topology evidence="1">Multi-pass membrane protein</topology>
    </subcellularLocation>
</comment>
<feature type="transmembrane region" description="Helical" evidence="6">
    <location>
        <begin position="323"/>
        <end position="352"/>
    </location>
</feature>
<proteinExistence type="inferred from homology"/>
<sequence length="377" mass="40964">MLNSSAWKPFPRYMAEPEVEDLHEDVTPSEHDLIVRYTIIGIFVILATASLYLTKVIALPITAGIIFGLVLGPAVDWLVRRNVPQHLAAAIVVLLFLGLIMAAITVLAVPVAAWSDQAPAMMTALKTKLASVFVVMDEAKHAIASLMGKTGAELNVSQGNPLLDIAMSSSTVAGGLLIFVATVYFWLATRRHLKARALRLCLGRGARKSAGAFFQEIETRVARYFGLVTLINLGMGVLTMTIAWMAGLPFPIFWGALAFILNYLAFIGPIIVTVMLFASALIDAPLVLTAIWPAAAYFVLHLIEGNAVTPVFVGSRLTVSPFLVFIGFIFWLWLWGPVGAVLSTPILLVAMVAQEEFARYRAAQAEERSDQPERQAA</sequence>
<evidence type="ECO:0000256" key="1">
    <source>
        <dbReference type="ARBA" id="ARBA00004141"/>
    </source>
</evidence>
<dbReference type="InterPro" id="IPR002549">
    <property type="entry name" value="AI-2E-like"/>
</dbReference>
<keyword evidence="3 6" id="KW-0812">Transmembrane</keyword>
<feature type="transmembrane region" description="Helical" evidence="6">
    <location>
        <begin position="284"/>
        <end position="303"/>
    </location>
</feature>
<dbReference type="EMBL" id="LGSZ01000048">
    <property type="protein sequence ID" value="KPH79662.1"/>
    <property type="molecule type" value="Genomic_DNA"/>
</dbReference>
<accession>A0A0N0MBB6</accession>
<dbReference type="Pfam" id="PF01594">
    <property type="entry name" value="AI-2E_transport"/>
    <property type="match status" value="1"/>
</dbReference>